<dbReference type="GO" id="GO:0031429">
    <property type="term" value="C:box H/ACA snoRNP complex"/>
    <property type="evidence" value="ECO:0007669"/>
    <property type="project" value="UniProtKB-UniRule"/>
</dbReference>
<dbReference type="SUPFAM" id="SSF55315">
    <property type="entry name" value="L30e-like"/>
    <property type="match status" value="1"/>
</dbReference>
<feature type="coiled-coil region" evidence="7">
    <location>
        <begin position="154"/>
        <end position="181"/>
    </location>
</feature>
<evidence type="ECO:0000256" key="6">
    <source>
        <dbReference type="RuleBase" id="RU366039"/>
    </source>
</evidence>
<evidence type="ECO:0000256" key="2">
    <source>
        <dbReference type="ARBA" id="ARBA00007337"/>
    </source>
</evidence>
<keyword evidence="7" id="KW-0175">Coiled coil</keyword>
<dbReference type="PRINTS" id="PR00881">
    <property type="entry name" value="L7ARS6FAMILY"/>
</dbReference>
<dbReference type="GO" id="GO:0003723">
    <property type="term" value="F:RNA binding"/>
    <property type="evidence" value="ECO:0007669"/>
    <property type="project" value="UniProtKB-UniRule"/>
</dbReference>
<gene>
    <name evidence="10" type="ORF">J056_000916</name>
</gene>
<evidence type="ECO:0000313" key="11">
    <source>
        <dbReference type="Proteomes" id="UP000014064"/>
    </source>
</evidence>
<dbReference type="PANTHER" id="PTHR23105">
    <property type="entry name" value="RIBOSOMAL PROTEIN L7AE FAMILY MEMBER"/>
    <property type="match status" value="1"/>
</dbReference>
<dbReference type="PRINTS" id="PR00883">
    <property type="entry name" value="NUCLEARHMG"/>
</dbReference>
<evidence type="ECO:0000256" key="5">
    <source>
        <dbReference type="ARBA" id="ARBA00023274"/>
    </source>
</evidence>
<evidence type="ECO:0000256" key="7">
    <source>
        <dbReference type="SAM" id="Coils"/>
    </source>
</evidence>
<dbReference type="OMA" id="EDNYEAR"/>
<dbReference type="InterPro" id="IPR050257">
    <property type="entry name" value="eL8/uL1-like"/>
</dbReference>
<dbReference type="GeneID" id="20373868"/>
<keyword evidence="4 6" id="KW-0539">Nucleus</keyword>
<proteinExistence type="inferred from homology"/>
<name>R9ADY3_WALI9</name>
<protein>
    <recommendedName>
        <fullName evidence="6">H/ACA ribonucleoprotein complex subunit 2</fullName>
    </recommendedName>
    <alternativeName>
        <fullName evidence="6">Nucleolar protein family A member 2</fullName>
    </alternativeName>
</protein>
<dbReference type="GO" id="GO:0042254">
    <property type="term" value="P:ribosome biogenesis"/>
    <property type="evidence" value="ECO:0007669"/>
    <property type="project" value="InterPro"/>
</dbReference>
<dbReference type="OrthoDB" id="5364946at2759"/>
<dbReference type="HOGENOM" id="CLU_084513_1_1_1"/>
<accession>R9ADY3</accession>
<feature type="domain" description="Ribosomal protein eL8/eL30/eS12/Gadd45" evidence="9">
    <location>
        <begin position="60"/>
        <end position="149"/>
    </location>
</feature>
<dbReference type="InterPro" id="IPR004038">
    <property type="entry name" value="Ribosomal_eL8/eL30/eS12/Gad45"/>
</dbReference>
<dbReference type="InterPro" id="IPR018492">
    <property type="entry name" value="Ribosomal_eL8/Nhp2"/>
</dbReference>
<dbReference type="InterPro" id="IPR002415">
    <property type="entry name" value="H/ACA_rnp_Nhp2-like"/>
</dbReference>
<feature type="region of interest" description="Disordered" evidence="8">
    <location>
        <begin position="1"/>
        <end position="51"/>
    </location>
</feature>
<feature type="compositionally biased region" description="Basic and acidic residues" evidence="8">
    <location>
        <begin position="25"/>
        <end position="35"/>
    </location>
</feature>
<dbReference type="KEGG" id="wic:J056_000916"/>
<evidence type="ECO:0000259" key="9">
    <source>
        <dbReference type="Pfam" id="PF01248"/>
    </source>
</evidence>
<dbReference type="GO" id="GO:0000398">
    <property type="term" value="P:mRNA splicing, via spliceosome"/>
    <property type="evidence" value="ECO:0007669"/>
    <property type="project" value="UniProtKB-UniRule"/>
</dbReference>
<evidence type="ECO:0000256" key="4">
    <source>
        <dbReference type="ARBA" id="ARBA00023242"/>
    </source>
</evidence>
<dbReference type="eggNOG" id="KOG3167">
    <property type="taxonomic scope" value="Eukaryota"/>
</dbReference>
<comment type="similarity">
    <text evidence="2 6">Belongs to the eukaryotic ribosomal protein eL8 family.</text>
</comment>
<dbReference type="PROSITE" id="PS01082">
    <property type="entry name" value="RIBOSOMAL_L7AE"/>
    <property type="match status" value="1"/>
</dbReference>
<evidence type="ECO:0000313" key="10">
    <source>
        <dbReference type="EMBL" id="EOR00378.1"/>
    </source>
</evidence>
<dbReference type="EMBL" id="KE007235">
    <property type="protein sequence ID" value="EOR00378.1"/>
    <property type="molecule type" value="Genomic_DNA"/>
</dbReference>
<reference evidence="11" key="1">
    <citation type="journal article" date="2013" name="BMC Genomics">
        <title>Genome and transcriptome sequencing of the halophilic fungus Wallemia ichthyophaga: haloadaptations present and absent.</title>
        <authorList>
            <person name="Zajc J."/>
            <person name="Liu Y."/>
            <person name="Dai W."/>
            <person name="Yang Z."/>
            <person name="Hu J."/>
            <person name="Gostincar C."/>
            <person name="Gunde-Cimerman N."/>
        </authorList>
    </citation>
    <scope>NUCLEOTIDE SEQUENCE [LARGE SCALE GENOMIC DNA]</scope>
    <source>
        <strain evidence="11">EXF-994 / CBS 113033</strain>
    </source>
</reference>
<organism evidence="10 11">
    <name type="scientific">Wallemia ichthyophaga (strain EXF-994 / CBS 113033)</name>
    <dbReference type="NCBI Taxonomy" id="1299270"/>
    <lineage>
        <taxon>Eukaryota</taxon>
        <taxon>Fungi</taxon>
        <taxon>Dikarya</taxon>
        <taxon>Basidiomycota</taxon>
        <taxon>Wallemiomycotina</taxon>
        <taxon>Wallemiomycetes</taxon>
        <taxon>Wallemiales</taxon>
        <taxon>Wallemiaceae</taxon>
        <taxon>Wallemia</taxon>
    </lineage>
</organism>
<keyword evidence="5 6" id="KW-0687">Ribonucleoprotein</keyword>
<evidence type="ECO:0000256" key="3">
    <source>
        <dbReference type="ARBA" id="ARBA00022884"/>
    </source>
</evidence>
<dbReference type="Proteomes" id="UP000014064">
    <property type="component" value="Unassembled WGS sequence"/>
</dbReference>
<comment type="function">
    <text evidence="6">Common component of the spliceosome and rRNA processing machinery.</text>
</comment>
<keyword evidence="3 6" id="KW-0694">RNA-binding</keyword>
<dbReference type="RefSeq" id="XP_009268819.1">
    <property type="nucleotide sequence ID" value="XM_009270544.1"/>
</dbReference>
<evidence type="ECO:0000256" key="8">
    <source>
        <dbReference type="SAM" id="MobiDB-lite"/>
    </source>
</evidence>
<evidence type="ECO:0000256" key="1">
    <source>
        <dbReference type="ARBA" id="ARBA00004604"/>
    </source>
</evidence>
<dbReference type="GO" id="GO:0031120">
    <property type="term" value="P:snRNA pseudouridine synthesis"/>
    <property type="evidence" value="ECO:0007669"/>
    <property type="project" value="UniProtKB-UniRule"/>
</dbReference>
<keyword evidence="11" id="KW-1185">Reference proteome</keyword>
<dbReference type="InterPro" id="IPR004037">
    <property type="entry name" value="Ribosomal_eL8-like_CS"/>
</dbReference>
<dbReference type="STRING" id="1299270.R9ADY3"/>
<comment type="subcellular location">
    <subcellularLocation>
        <location evidence="1 6">Nucleus</location>
        <location evidence="1 6">Nucleolus</location>
    </subcellularLocation>
</comment>
<dbReference type="InterPro" id="IPR029064">
    <property type="entry name" value="Ribosomal_eL30-like_sf"/>
</dbReference>
<dbReference type="AlphaFoldDB" id="R9ADY3"/>
<dbReference type="Gene3D" id="3.30.1330.30">
    <property type="match status" value="1"/>
</dbReference>
<sequence length="184" mass="20250">MAKDETKKKRKSVTADDAEAATVDSPKKESKKSKTEEDEIPMESLSPIAHPLAGKKLAKKVHKCVKKGAKTRNLRRGVKEVVKGVKKGEKGVVIMAANISPIDILTHIPVLCEESAIPYVFVASKEELGEASGTKRPTSCMMVVPKSAKSKKGEEDSKEKLEEWKVIYEEVESEVKDLDTKIAF</sequence>
<comment type="function">
    <text evidence="6">Required for ribosome biogenesis. Part of a complex which catalyzes pseudouridylation of rRNA. This involves the isomerization of uridine such that the ribose is subsequently attached to C5, instead of the normal N1. Pseudouridine ('psi') residues may serve to stabilize the conformation of rRNAs.</text>
</comment>
<dbReference type="Pfam" id="PF01248">
    <property type="entry name" value="Ribosomal_L7Ae"/>
    <property type="match status" value="1"/>
</dbReference>